<evidence type="ECO:0000313" key="2">
    <source>
        <dbReference type="Proteomes" id="UP001222325"/>
    </source>
</evidence>
<gene>
    <name evidence="1" type="ORF">B0H15DRAFT_431430</name>
</gene>
<accession>A0AAD6U2V9</accession>
<keyword evidence="2" id="KW-1185">Reference proteome</keyword>
<dbReference type="EMBL" id="JARJCN010000043">
    <property type="protein sequence ID" value="KAJ7082839.1"/>
    <property type="molecule type" value="Genomic_DNA"/>
</dbReference>
<evidence type="ECO:0000313" key="1">
    <source>
        <dbReference type="EMBL" id="KAJ7082839.1"/>
    </source>
</evidence>
<protein>
    <submittedName>
        <fullName evidence="1">Uncharacterized protein</fullName>
    </submittedName>
</protein>
<dbReference type="Proteomes" id="UP001222325">
    <property type="component" value="Unassembled WGS sequence"/>
</dbReference>
<dbReference type="AlphaFoldDB" id="A0AAD6U2V9"/>
<name>A0AAD6U2V9_9AGAR</name>
<reference evidence="1" key="1">
    <citation type="submission" date="2023-03" db="EMBL/GenBank/DDBJ databases">
        <title>Massive genome expansion in bonnet fungi (Mycena s.s.) driven by repeated elements and novel gene families across ecological guilds.</title>
        <authorList>
            <consortium name="Lawrence Berkeley National Laboratory"/>
            <person name="Harder C.B."/>
            <person name="Miyauchi S."/>
            <person name="Viragh M."/>
            <person name="Kuo A."/>
            <person name="Thoen E."/>
            <person name="Andreopoulos B."/>
            <person name="Lu D."/>
            <person name="Skrede I."/>
            <person name="Drula E."/>
            <person name="Henrissat B."/>
            <person name="Morin E."/>
            <person name="Kohler A."/>
            <person name="Barry K."/>
            <person name="LaButti K."/>
            <person name="Morin E."/>
            <person name="Salamov A."/>
            <person name="Lipzen A."/>
            <person name="Mereny Z."/>
            <person name="Hegedus B."/>
            <person name="Baldrian P."/>
            <person name="Stursova M."/>
            <person name="Weitz H."/>
            <person name="Taylor A."/>
            <person name="Grigoriev I.V."/>
            <person name="Nagy L.G."/>
            <person name="Martin F."/>
            <person name="Kauserud H."/>
        </authorList>
    </citation>
    <scope>NUCLEOTIDE SEQUENCE</scope>
    <source>
        <strain evidence="1">CBHHK173m</strain>
    </source>
</reference>
<proteinExistence type="predicted"/>
<sequence>MNIDWRSSGYPDSFDLKDMNKETPELSAQPGSTYEQSLRSSAGLRLRLHLGLHGAPCGVSSPSCIRACRAAALGLRWNLESGSCTPEICNGDTIHTCQPEAFVEASEMRRNVHPTAYRGKHSVHRIRARWIFERRIPSPDGGPSVAVCRFLVFSVWALDLKLKTCSCSYGLCKFVAYRIHYLAAPAEKSEIEPVLAPGPLTNLSDALLSARSADVLRIPLRAGYPGLKLFLHTAWVLDSGAAYKGVNVS</sequence>
<comment type="caution">
    <text evidence="1">The sequence shown here is derived from an EMBL/GenBank/DDBJ whole genome shotgun (WGS) entry which is preliminary data.</text>
</comment>
<organism evidence="1 2">
    <name type="scientific">Mycena belliarum</name>
    <dbReference type="NCBI Taxonomy" id="1033014"/>
    <lineage>
        <taxon>Eukaryota</taxon>
        <taxon>Fungi</taxon>
        <taxon>Dikarya</taxon>
        <taxon>Basidiomycota</taxon>
        <taxon>Agaricomycotina</taxon>
        <taxon>Agaricomycetes</taxon>
        <taxon>Agaricomycetidae</taxon>
        <taxon>Agaricales</taxon>
        <taxon>Marasmiineae</taxon>
        <taxon>Mycenaceae</taxon>
        <taxon>Mycena</taxon>
    </lineage>
</organism>